<accession>A0A1I7HDN6</accession>
<feature type="compositionally biased region" description="Basic and acidic residues" evidence="1">
    <location>
        <begin position="1"/>
        <end position="18"/>
    </location>
</feature>
<dbReference type="EMBL" id="FPBZ01000008">
    <property type="protein sequence ID" value="SFU58807.1"/>
    <property type="molecule type" value="Genomic_DNA"/>
</dbReference>
<dbReference type="Proteomes" id="UP000182649">
    <property type="component" value="Unassembled WGS sequence"/>
</dbReference>
<protein>
    <submittedName>
        <fullName evidence="2">Uncharacterized protein</fullName>
    </submittedName>
</protein>
<feature type="region of interest" description="Disordered" evidence="1">
    <location>
        <begin position="1"/>
        <end position="20"/>
    </location>
</feature>
<evidence type="ECO:0000313" key="3">
    <source>
        <dbReference type="Proteomes" id="UP000182649"/>
    </source>
</evidence>
<gene>
    <name evidence="2" type="ORF">SAMN05216417_108116</name>
</gene>
<evidence type="ECO:0000313" key="2">
    <source>
        <dbReference type="EMBL" id="SFU58807.1"/>
    </source>
</evidence>
<reference evidence="2 3" key="1">
    <citation type="submission" date="2016-10" db="EMBL/GenBank/DDBJ databases">
        <authorList>
            <person name="de Groot N.N."/>
        </authorList>
    </citation>
    <scope>NUCLEOTIDE SEQUENCE [LARGE SCALE GENOMIC DNA]</scope>
    <source>
        <strain evidence="2 3">Nl14</strain>
    </source>
</reference>
<proteinExistence type="predicted"/>
<evidence type="ECO:0000256" key="1">
    <source>
        <dbReference type="SAM" id="MobiDB-lite"/>
    </source>
</evidence>
<organism evidence="2 3">
    <name type="scientific">Nitrosospira multiformis</name>
    <dbReference type="NCBI Taxonomy" id="1231"/>
    <lineage>
        <taxon>Bacteria</taxon>
        <taxon>Pseudomonadati</taxon>
        <taxon>Pseudomonadota</taxon>
        <taxon>Betaproteobacteria</taxon>
        <taxon>Nitrosomonadales</taxon>
        <taxon>Nitrosomonadaceae</taxon>
        <taxon>Nitrosospira</taxon>
    </lineage>
</organism>
<sequence>MSPEVNRADPYNDRKELLEPVSAPETHNLSSFAACHRPVEFSTISVDRSVDNSLNLRLGLGFWDCLRLRQTFRFTKSQQSNHDIFTSRNAILICCHLVRGISGRSTRFEEHAPDLWNEELEQSQEILRNFLETLPKAEREELIALLGTLCKT</sequence>
<name>A0A1I7HDN6_9PROT</name>
<dbReference type="AlphaFoldDB" id="A0A1I7HDN6"/>